<evidence type="ECO:0008006" key="4">
    <source>
        <dbReference type="Google" id="ProtNLM"/>
    </source>
</evidence>
<dbReference type="EMBL" id="CP116942">
    <property type="protein sequence ID" value="WCO66023.1"/>
    <property type="molecule type" value="Genomic_DNA"/>
</dbReference>
<feature type="region of interest" description="Disordered" evidence="1">
    <location>
        <begin position="189"/>
        <end position="209"/>
    </location>
</feature>
<dbReference type="KEGG" id="ima:PO878_16095"/>
<evidence type="ECO:0000313" key="2">
    <source>
        <dbReference type="EMBL" id="WCO66023.1"/>
    </source>
</evidence>
<protein>
    <recommendedName>
        <fullName evidence="4">Histone deacetylase</fullName>
    </recommendedName>
</protein>
<dbReference type="Gene3D" id="3.10.490.10">
    <property type="entry name" value="Gamma-glutamyl cyclotransferase-like"/>
    <property type="match status" value="1"/>
</dbReference>
<proteinExistence type="predicted"/>
<accession>A0AAF0BUF5</accession>
<feature type="compositionally biased region" description="Low complexity" evidence="1">
    <location>
        <begin position="36"/>
        <end position="50"/>
    </location>
</feature>
<dbReference type="AlphaFoldDB" id="A0AAF0BUF5"/>
<organism evidence="2 3">
    <name type="scientific">Iamia majanohamensis</name>
    <dbReference type="NCBI Taxonomy" id="467976"/>
    <lineage>
        <taxon>Bacteria</taxon>
        <taxon>Bacillati</taxon>
        <taxon>Actinomycetota</taxon>
        <taxon>Acidimicrobiia</taxon>
        <taxon>Acidimicrobiales</taxon>
        <taxon>Iamiaceae</taxon>
        <taxon>Iamia</taxon>
    </lineage>
</organism>
<dbReference type="RefSeq" id="WP_272735549.1">
    <property type="nucleotide sequence ID" value="NZ_CP116942.1"/>
</dbReference>
<evidence type="ECO:0000256" key="1">
    <source>
        <dbReference type="SAM" id="MobiDB-lite"/>
    </source>
</evidence>
<dbReference type="Proteomes" id="UP001216390">
    <property type="component" value="Chromosome"/>
</dbReference>
<reference evidence="2" key="1">
    <citation type="submission" date="2023-01" db="EMBL/GenBank/DDBJ databases">
        <title>The diversity of Class Acidimicrobiia in South China Sea sediment environments and the proposal of Iamia marina sp. nov., a novel species of the genus Iamia.</title>
        <authorList>
            <person name="He Y."/>
            <person name="Tian X."/>
        </authorList>
    </citation>
    <scope>NUCLEOTIDE SEQUENCE</scope>
    <source>
        <strain evidence="2">DSM 19957</strain>
    </source>
</reference>
<keyword evidence="3" id="KW-1185">Reference proteome</keyword>
<gene>
    <name evidence="2" type="ORF">PO878_16095</name>
</gene>
<name>A0AAF0BUF5_9ACTN</name>
<feature type="region of interest" description="Disordered" evidence="1">
    <location>
        <begin position="36"/>
        <end position="63"/>
    </location>
</feature>
<evidence type="ECO:0000313" key="3">
    <source>
        <dbReference type="Proteomes" id="UP001216390"/>
    </source>
</evidence>
<sequence length="209" mass="21779">MQDVDRDGLWYVAYGSNLCRDRLMAYLRGTVAPDRAGAAGGADSPGPLSARFGPHREGPDPTPPRADLWCAIAHRVSFRGRSRRWGGGVAFLDLHPTPGTATEVRAWLLTAAQVVGLAGQEARLPRDPDPALLAGLGPPGSTLALGGGWYDTLLRLPDLEGRRAVTVTTAQDLPATAPTPAYLATIEAGRAERPGRGGTAAGAARGSTP</sequence>